<gene>
    <name evidence="1" type="ordered locus">Dde_3385</name>
</gene>
<accession>Q30VW7</accession>
<organism evidence="1 2">
    <name type="scientific">Oleidesulfovibrio alaskensis (strain ATCC BAA-1058 / DSM 17464 / G20)</name>
    <name type="common">Desulfovibrio alaskensis</name>
    <dbReference type="NCBI Taxonomy" id="207559"/>
    <lineage>
        <taxon>Bacteria</taxon>
        <taxon>Pseudomonadati</taxon>
        <taxon>Thermodesulfobacteriota</taxon>
        <taxon>Desulfovibrionia</taxon>
        <taxon>Desulfovibrionales</taxon>
        <taxon>Desulfovibrionaceae</taxon>
        <taxon>Oleidesulfovibrio</taxon>
    </lineage>
</organism>
<sequence>MRGNAALAYADIVRHWLREEPAEDMEEFGEQIARALELEARILRQQGAVTANLIATLMGAK</sequence>
<evidence type="ECO:0000313" key="2">
    <source>
        <dbReference type="Proteomes" id="UP000002710"/>
    </source>
</evidence>
<dbReference type="STRING" id="207559.Dde_3385"/>
<reference evidence="1 2" key="1">
    <citation type="journal article" date="2011" name="J. Bacteriol.">
        <title>Complete genome sequence and updated annotation of Desulfovibrio alaskensis G20.</title>
        <authorList>
            <person name="Hauser L.J."/>
            <person name="Land M.L."/>
            <person name="Brown S.D."/>
            <person name="Larimer F."/>
            <person name="Keller K.L."/>
            <person name="Rapp-Giles B.J."/>
            <person name="Price M.N."/>
            <person name="Lin M."/>
            <person name="Bruce D.C."/>
            <person name="Detter J.C."/>
            <person name="Tapia R."/>
            <person name="Han C.S."/>
            <person name="Goodwin L.A."/>
            <person name="Cheng J.F."/>
            <person name="Pitluck S."/>
            <person name="Copeland A."/>
            <person name="Lucas S."/>
            <person name="Nolan M."/>
            <person name="Lapidus A.L."/>
            <person name="Palumbo A.V."/>
            <person name="Wall J.D."/>
        </authorList>
    </citation>
    <scope>NUCLEOTIDE SEQUENCE [LARGE SCALE GENOMIC DNA]</scope>
    <source>
        <strain evidence="2">ATCC BAA 1058 / DSM 17464 / G20</strain>
    </source>
</reference>
<evidence type="ECO:0000313" key="1">
    <source>
        <dbReference type="EMBL" id="ABB40179.1"/>
    </source>
</evidence>
<proteinExistence type="predicted"/>
<dbReference type="EMBL" id="CP000112">
    <property type="protein sequence ID" value="ABB40179.1"/>
    <property type="molecule type" value="Genomic_DNA"/>
</dbReference>
<dbReference type="KEGG" id="dde:Dde_3385"/>
<name>Q30VW7_OLEA2</name>
<dbReference type="RefSeq" id="WP_011369102.1">
    <property type="nucleotide sequence ID" value="NC_007519.1"/>
</dbReference>
<dbReference type="AlphaFoldDB" id="Q30VW7"/>
<dbReference type="HOGENOM" id="CLU_2914885_0_0_7"/>
<protein>
    <submittedName>
        <fullName evidence="1">Uncharacterized protein</fullName>
    </submittedName>
</protein>
<keyword evidence="2" id="KW-1185">Reference proteome</keyword>
<dbReference type="Proteomes" id="UP000002710">
    <property type="component" value="Chromosome"/>
</dbReference>